<feature type="compositionally biased region" description="Low complexity" evidence="1">
    <location>
        <begin position="32"/>
        <end position="51"/>
    </location>
</feature>
<keyword evidence="3" id="KW-1185">Reference proteome</keyword>
<evidence type="ECO:0000313" key="2">
    <source>
        <dbReference type="EMBL" id="TRY77441.1"/>
    </source>
</evidence>
<dbReference type="InterPro" id="IPR050951">
    <property type="entry name" value="Retrovirus_Pol_polyprotein"/>
</dbReference>
<evidence type="ECO:0000256" key="1">
    <source>
        <dbReference type="SAM" id="MobiDB-lite"/>
    </source>
</evidence>
<feature type="region of interest" description="Disordered" evidence="1">
    <location>
        <begin position="237"/>
        <end position="256"/>
    </location>
</feature>
<dbReference type="STRING" id="6832.A0A553PID4"/>
<sequence>MEKLDCIQTWLRQVVVAKASRRPAPSAVADGSPPFSSDSSSVSSYRPVARSPPALDDDVDIRQFDDWRASYNIFVKVAGVTARPRDYQVATLWTFLTPGMLALVRDVYDIAEDTSYSVDQILDTLRRHLRTRRSVNVDWHELLTSRQAQGKKISTFVARLKKQVKYVGDIDAEAVVKACLILGIRDDGARAKVLAATPTRDLNATIEVLQAMETAESDVGIIQGRDSVSGIQTKKSYSGKHYRNKGGTPEVSSRSFPSSKFLTGNLSSKMTPQCSNCGSSHGSASCPAANCECTYCHHKGHFASSCRKRTRELKPTSVSSITSNPQEWSSLVKVDILTATRAVRKKRKKKMLKIGSIMAIPDTGADVSIITPTDASNLGILVNPRSKLIRSANGSAIPVQGSAIIVFARDQFRVKAEVFVGNSDRNYLSLSVCKGLHFIPTSFPSAIASAAVMDPVSSSINQLLSEFKDVFGSEDELRPMRGTVVGAPMVIKLKDGSQPYNLTVARSIPYAYFKPTKTEIERRSRTSLDQKMNFDQ</sequence>
<dbReference type="InterPro" id="IPR021109">
    <property type="entry name" value="Peptidase_aspartic_dom_sf"/>
</dbReference>
<evidence type="ECO:0000313" key="3">
    <source>
        <dbReference type="Proteomes" id="UP000318571"/>
    </source>
</evidence>
<dbReference type="AlphaFoldDB" id="A0A553PID4"/>
<dbReference type="CDD" id="cd00303">
    <property type="entry name" value="retropepsin_like"/>
    <property type="match status" value="1"/>
</dbReference>
<comment type="caution">
    <text evidence="2">The sequence shown here is derived from an EMBL/GenBank/DDBJ whole genome shotgun (WGS) entry which is preliminary data.</text>
</comment>
<protein>
    <recommendedName>
        <fullName evidence="4">Peptidase A2 domain-containing protein</fullName>
    </recommendedName>
</protein>
<proteinExistence type="predicted"/>
<dbReference type="OMA" id="AANCECT"/>
<organism evidence="2 3">
    <name type="scientific">Tigriopus californicus</name>
    <name type="common">Marine copepod</name>
    <dbReference type="NCBI Taxonomy" id="6832"/>
    <lineage>
        <taxon>Eukaryota</taxon>
        <taxon>Metazoa</taxon>
        <taxon>Ecdysozoa</taxon>
        <taxon>Arthropoda</taxon>
        <taxon>Crustacea</taxon>
        <taxon>Multicrustacea</taxon>
        <taxon>Hexanauplia</taxon>
        <taxon>Copepoda</taxon>
        <taxon>Harpacticoida</taxon>
        <taxon>Harpacticidae</taxon>
        <taxon>Tigriopus</taxon>
    </lineage>
</organism>
<dbReference type="Proteomes" id="UP000318571">
    <property type="component" value="Chromosome 5"/>
</dbReference>
<name>A0A553PID4_TIGCA</name>
<reference evidence="2 3" key="1">
    <citation type="journal article" date="2018" name="Nat. Ecol. Evol.">
        <title>Genomic signatures of mitonuclear coevolution across populations of Tigriopus californicus.</title>
        <authorList>
            <person name="Barreto F.S."/>
            <person name="Watson E.T."/>
            <person name="Lima T.G."/>
            <person name="Willett C.S."/>
            <person name="Edmands S."/>
            <person name="Li W."/>
            <person name="Burton R.S."/>
        </authorList>
    </citation>
    <scope>NUCLEOTIDE SEQUENCE [LARGE SCALE GENOMIC DNA]</scope>
    <source>
        <strain evidence="2 3">San Diego</strain>
    </source>
</reference>
<dbReference type="PANTHER" id="PTHR37984:SF9">
    <property type="entry name" value="INTEGRASE CATALYTIC DOMAIN-CONTAINING PROTEIN"/>
    <property type="match status" value="1"/>
</dbReference>
<accession>A0A553PID4</accession>
<dbReference type="SUPFAM" id="SSF50630">
    <property type="entry name" value="Acid proteases"/>
    <property type="match status" value="1"/>
</dbReference>
<dbReference type="EMBL" id="VCGU01000004">
    <property type="protein sequence ID" value="TRY77441.1"/>
    <property type="molecule type" value="Genomic_DNA"/>
</dbReference>
<evidence type="ECO:0008006" key="4">
    <source>
        <dbReference type="Google" id="ProtNLM"/>
    </source>
</evidence>
<dbReference type="PANTHER" id="PTHR37984">
    <property type="entry name" value="PROTEIN CBG26694"/>
    <property type="match status" value="1"/>
</dbReference>
<feature type="region of interest" description="Disordered" evidence="1">
    <location>
        <begin position="23"/>
        <end position="51"/>
    </location>
</feature>
<gene>
    <name evidence="2" type="ORF">TCAL_14144</name>
</gene>